<keyword evidence="4 7" id="KW-0460">Magnesium</keyword>
<dbReference type="SUPFAM" id="SSF56784">
    <property type="entry name" value="HAD-like"/>
    <property type="match status" value="1"/>
</dbReference>
<feature type="binding site" evidence="7">
    <location>
        <position position="206"/>
    </location>
    <ligand>
        <name>Mg(2+)</name>
        <dbReference type="ChEBI" id="CHEBI:18420"/>
    </ligand>
</feature>
<dbReference type="Pfam" id="PF13242">
    <property type="entry name" value="Hydrolase_like"/>
    <property type="match status" value="1"/>
</dbReference>
<dbReference type="AlphaFoldDB" id="A0A2P6MH18"/>
<dbReference type="GO" id="GO:0005737">
    <property type="term" value="C:cytoplasm"/>
    <property type="evidence" value="ECO:0007669"/>
    <property type="project" value="TreeGrafter"/>
</dbReference>
<feature type="binding site" evidence="7">
    <location>
        <position position="10"/>
    </location>
    <ligand>
        <name>Mg(2+)</name>
        <dbReference type="ChEBI" id="CHEBI:18420"/>
    </ligand>
</feature>
<dbReference type="NCBIfam" id="TIGR01457">
    <property type="entry name" value="HAD-SF-IIA-hyp2"/>
    <property type="match status" value="1"/>
</dbReference>
<dbReference type="Gene3D" id="3.40.50.1000">
    <property type="entry name" value="HAD superfamily/HAD-like"/>
    <property type="match status" value="2"/>
</dbReference>
<dbReference type="InterPro" id="IPR036412">
    <property type="entry name" value="HAD-like_sf"/>
</dbReference>
<proteinExistence type="inferred from homology"/>
<evidence type="ECO:0000256" key="6">
    <source>
        <dbReference type="PIRSR" id="PIRSR000915-2"/>
    </source>
</evidence>
<feature type="active site" description="Proton donor" evidence="5">
    <location>
        <position position="12"/>
    </location>
</feature>
<reference evidence="9 10" key="1">
    <citation type="submission" date="2018-03" db="EMBL/GenBank/DDBJ databases">
        <title>Bacillus urumqiensis sp. nov., a moderately haloalkaliphilic bacterium isolated from a salt lake.</title>
        <authorList>
            <person name="Zhao B."/>
            <person name="Liao Z."/>
        </authorList>
    </citation>
    <scope>NUCLEOTIDE SEQUENCE [LARGE SCALE GENOMIC DNA]</scope>
    <source>
        <strain evidence="9 10">BZ-SZ-XJ18</strain>
    </source>
</reference>
<dbReference type="InterPro" id="IPR006354">
    <property type="entry name" value="HAD-SF_hydro_IIA_hyp1"/>
</dbReference>
<feature type="binding site" evidence="6">
    <location>
        <position position="181"/>
    </location>
    <ligand>
        <name>substrate</name>
    </ligand>
</feature>
<evidence type="ECO:0000313" key="10">
    <source>
        <dbReference type="Proteomes" id="UP000243650"/>
    </source>
</evidence>
<evidence type="ECO:0000256" key="7">
    <source>
        <dbReference type="PIRSR" id="PIRSR000915-3"/>
    </source>
</evidence>
<evidence type="ECO:0000313" key="9">
    <source>
        <dbReference type="EMBL" id="PRO65530.1"/>
    </source>
</evidence>
<keyword evidence="3 9" id="KW-0378">Hydrolase</keyword>
<evidence type="ECO:0000256" key="5">
    <source>
        <dbReference type="PIRSR" id="PIRSR000915-1"/>
    </source>
</evidence>
<evidence type="ECO:0000256" key="3">
    <source>
        <dbReference type="ARBA" id="ARBA00022801"/>
    </source>
</evidence>
<dbReference type="Proteomes" id="UP000243650">
    <property type="component" value="Unassembled WGS sequence"/>
</dbReference>
<evidence type="ECO:0000256" key="8">
    <source>
        <dbReference type="SAM" id="MobiDB-lite"/>
    </source>
</evidence>
<comment type="caution">
    <text evidence="9">The sequence shown here is derived from an EMBL/GenBank/DDBJ whole genome shotgun (WGS) entry which is preliminary data.</text>
</comment>
<accession>A0A2P6MH18</accession>
<evidence type="ECO:0000256" key="2">
    <source>
        <dbReference type="ARBA" id="ARBA00022723"/>
    </source>
</evidence>
<gene>
    <name evidence="9" type="ORF">C6I21_08355</name>
</gene>
<keyword evidence="2 7" id="KW-0479">Metal-binding</keyword>
<dbReference type="OrthoDB" id="9810449at2"/>
<dbReference type="RefSeq" id="WP_105958999.1">
    <property type="nucleotide sequence ID" value="NZ_PVNS01000007.1"/>
</dbReference>
<dbReference type="InterPro" id="IPR023214">
    <property type="entry name" value="HAD_sf"/>
</dbReference>
<evidence type="ECO:0000256" key="1">
    <source>
        <dbReference type="ARBA" id="ARBA00006696"/>
    </source>
</evidence>
<feature type="active site" description="Nucleophile" evidence="5">
    <location>
        <position position="10"/>
    </location>
</feature>
<dbReference type="InterPro" id="IPR006357">
    <property type="entry name" value="HAD-SF_hydro_IIA"/>
</dbReference>
<dbReference type="NCBIfam" id="TIGR01460">
    <property type="entry name" value="HAD-SF-IIA"/>
    <property type="match status" value="1"/>
</dbReference>
<dbReference type="PANTHER" id="PTHR19288">
    <property type="entry name" value="4-NITROPHENYLPHOSPHATASE-RELATED"/>
    <property type="match status" value="1"/>
</dbReference>
<feature type="binding site" evidence="7">
    <location>
        <position position="12"/>
    </location>
    <ligand>
        <name>Mg(2+)</name>
        <dbReference type="ChEBI" id="CHEBI:18420"/>
    </ligand>
</feature>
<dbReference type="PIRSF" id="PIRSF000915">
    <property type="entry name" value="PGP-type_phosphatase"/>
    <property type="match status" value="1"/>
</dbReference>
<sequence length="254" mass="27910">MRTYKGYLLDLDGTMYRGNEVIEAGRRLVHRLNEAGIPHVFVTNNSSKTPEEAAEKLRLLDIPARKEQVMTSSLAAARYITRHFGESRVYTIGEHGLHSALKEEGHTTTRGHSDVVLMGIDRSISYEKLAQASLHVRRGVPFLATNADKAIPVEEGMVPGNGALVSVVETASGKTPTYIGKPESVIMEEALAMLQLQKKEVLMVGDNYDTDIQAGIRADIDTLLVFSGVTSSGELPHKEKQPAHTCDSLDEWEI</sequence>
<dbReference type="GO" id="GO:0046872">
    <property type="term" value="F:metal ion binding"/>
    <property type="evidence" value="ECO:0007669"/>
    <property type="project" value="UniProtKB-KW"/>
</dbReference>
<dbReference type="CDD" id="cd07530">
    <property type="entry name" value="HAD_Pase_UmpH-like"/>
    <property type="match status" value="1"/>
</dbReference>
<organism evidence="9 10">
    <name type="scientific">Alkalicoccus urumqiensis</name>
    <name type="common">Bacillus urumqiensis</name>
    <dbReference type="NCBI Taxonomy" id="1548213"/>
    <lineage>
        <taxon>Bacteria</taxon>
        <taxon>Bacillati</taxon>
        <taxon>Bacillota</taxon>
        <taxon>Bacilli</taxon>
        <taxon>Bacillales</taxon>
        <taxon>Bacillaceae</taxon>
        <taxon>Alkalicoccus</taxon>
    </lineage>
</organism>
<protein>
    <submittedName>
        <fullName evidence="9">TIGR01457 family HAD-type hydrolase</fullName>
    </submittedName>
</protein>
<keyword evidence="10" id="KW-1185">Reference proteome</keyword>
<dbReference type="Pfam" id="PF13344">
    <property type="entry name" value="Hydrolase_6"/>
    <property type="match status" value="1"/>
</dbReference>
<dbReference type="PANTHER" id="PTHR19288:SF46">
    <property type="entry name" value="HALOACID DEHALOGENASE-LIKE HYDROLASE DOMAIN-CONTAINING PROTEIN 2"/>
    <property type="match status" value="1"/>
</dbReference>
<dbReference type="SFLD" id="SFLDS00003">
    <property type="entry name" value="Haloacid_Dehalogenase"/>
    <property type="match status" value="1"/>
</dbReference>
<dbReference type="GO" id="GO:0016791">
    <property type="term" value="F:phosphatase activity"/>
    <property type="evidence" value="ECO:0007669"/>
    <property type="project" value="TreeGrafter"/>
</dbReference>
<comment type="cofactor">
    <cofactor evidence="7">
        <name>Mg(2+)</name>
        <dbReference type="ChEBI" id="CHEBI:18420"/>
    </cofactor>
    <text evidence="7">Divalent metal ions. Mg(2+) is the most effective.</text>
</comment>
<dbReference type="SFLD" id="SFLDG01139">
    <property type="entry name" value="C2.A:_Pyridoxal_Phosphate_Phos"/>
    <property type="match status" value="1"/>
</dbReference>
<dbReference type="EMBL" id="PVNS01000007">
    <property type="protein sequence ID" value="PRO65530.1"/>
    <property type="molecule type" value="Genomic_DNA"/>
</dbReference>
<comment type="similarity">
    <text evidence="1">Belongs to the HAD-like hydrolase superfamily. NagD family.</text>
</comment>
<name>A0A2P6MH18_ALKUR</name>
<feature type="region of interest" description="Disordered" evidence="8">
    <location>
        <begin position="233"/>
        <end position="254"/>
    </location>
</feature>
<dbReference type="FunFam" id="3.40.50.1000:FF:000053">
    <property type="entry name" value="TIGR01457 family HAD hydrolase"/>
    <property type="match status" value="1"/>
</dbReference>
<evidence type="ECO:0000256" key="4">
    <source>
        <dbReference type="ARBA" id="ARBA00022842"/>
    </source>
</evidence>